<sequence>MIIVQCEGEFPIVAVDGHGTLFNRLHKGDGIADGKKREIERKIVLGMMKMIEEKRHLSSGTRISPHWIILNQVDAVFLRVQSEVEKKEVENSTTRDQHQPQQSLTNTSVKSGVDDIRWRAPEQGESEGEVNTNVNESMVMVFRLGLIVWEIETGLVPFGEIDAVSAHRNLAAGIPLPLQRVSSSSTRELIEGCLLIQPDQRPSLQQILSKLSEQPAATEKQDMKDPFAPF</sequence>
<organism evidence="3 4">
    <name type="scientific">Blattamonas nauphoetae</name>
    <dbReference type="NCBI Taxonomy" id="2049346"/>
    <lineage>
        <taxon>Eukaryota</taxon>
        <taxon>Metamonada</taxon>
        <taxon>Preaxostyla</taxon>
        <taxon>Oxymonadida</taxon>
        <taxon>Blattamonas</taxon>
    </lineage>
</organism>
<dbReference type="InterPro" id="IPR011009">
    <property type="entry name" value="Kinase-like_dom_sf"/>
</dbReference>
<feature type="compositionally biased region" description="Basic and acidic residues" evidence="1">
    <location>
        <begin position="219"/>
        <end position="230"/>
    </location>
</feature>
<gene>
    <name evidence="3" type="ORF">BLNAU_10728</name>
</gene>
<accession>A0ABQ9XPN9</accession>
<comment type="caution">
    <text evidence="3">The sequence shown here is derived from an EMBL/GenBank/DDBJ whole genome shotgun (WGS) entry which is preliminary data.</text>
</comment>
<keyword evidence="4" id="KW-1185">Reference proteome</keyword>
<evidence type="ECO:0000313" key="4">
    <source>
        <dbReference type="Proteomes" id="UP001281761"/>
    </source>
</evidence>
<dbReference type="InterPro" id="IPR001245">
    <property type="entry name" value="Ser-Thr/Tyr_kinase_cat_dom"/>
</dbReference>
<name>A0ABQ9XPN9_9EUKA</name>
<feature type="region of interest" description="Disordered" evidence="1">
    <location>
        <begin position="209"/>
        <end position="230"/>
    </location>
</feature>
<feature type="compositionally biased region" description="Basic and acidic residues" evidence="1">
    <location>
        <begin position="88"/>
        <end position="98"/>
    </location>
</feature>
<proteinExistence type="predicted"/>
<dbReference type="Gene3D" id="1.10.510.10">
    <property type="entry name" value="Transferase(Phosphotransferase) domain 1"/>
    <property type="match status" value="1"/>
</dbReference>
<reference evidence="3 4" key="1">
    <citation type="journal article" date="2022" name="bioRxiv">
        <title>Genomics of Preaxostyla Flagellates Illuminates Evolutionary Transitions and the Path Towards Mitochondrial Loss.</title>
        <authorList>
            <person name="Novak L.V.F."/>
            <person name="Treitli S.C."/>
            <person name="Pyrih J."/>
            <person name="Halakuc P."/>
            <person name="Pipaliya S.V."/>
            <person name="Vacek V."/>
            <person name="Brzon O."/>
            <person name="Soukal P."/>
            <person name="Eme L."/>
            <person name="Dacks J.B."/>
            <person name="Karnkowska A."/>
            <person name="Elias M."/>
            <person name="Hampl V."/>
        </authorList>
    </citation>
    <scope>NUCLEOTIDE SEQUENCE [LARGE SCALE GENOMIC DNA]</scope>
    <source>
        <strain evidence="3">NAU3</strain>
        <tissue evidence="3">Gut</tissue>
    </source>
</reference>
<dbReference type="Pfam" id="PF07714">
    <property type="entry name" value="PK_Tyr_Ser-Thr"/>
    <property type="match status" value="1"/>
</dbReference>
<dbReference type="InterPro" id="IPR000719">
    <property type="entry name" value="Prot_kinase_dom"/>
</dbReference>
<evidence type="ECO:0000313" key="3">
    <source>
        <dbReference type="EMBL" id="KAK2954396.1"/>
    </source>
</evidence>
<protein>
    <recommendedName>
        <fullName evidence="2">Protein kinase domain-containing protein</fullName>
    </recommendedName>
</protein>
<dbReference type="Proteomes" id="UP001281761">
    <property type="component" value="Unassembled WGS sequence"/>
</dbReference>
<evidence type="ECO:0000259" key="2">
    <source>
        <dbReference type="PROSITE" id="PS50011"/>
    </source>
</evidence>
<dbReference type="EMBL" id="JARBJD010000079">
    <property type="protein sequence ID" value="KAK2954396.1"/>
    <property type="molecule type" value="Genomic_DNA"/>
</dbReference>
<feature type="domain" description="Protein kinase" evidence="2">
    <location>
        <begin position="1"/>
        <end position="217"/>
    </location>
</feature>
<feature type="compositionally biased region" description="Polar residues" evidence="1">
    <location>
        <begin position="99"/>
        <end position="110"/>
    </location>
</feature>
<feature type="region of interest" description="Disordered" evidence="1">
    <location>
        <begin position="88"/>
        <end position="113"/>
    </location>
</feature>
<dbReference type="PROSITE" id="PS50011">
    <property type="entry name" value="PROTEIN_KINASE_DOM"/>
    <property type="match status" value="1"/>
</dbReference>
<evidence type="ECO:0000256" key="1">
    <source>
        <dbReference type="SAM" id="MobiDB-lite"/>
    </source>
</evidence>
<dbReference type="SUPFAM" id="SSF56112">
    <property type="entry name" value="Protein kinase-like (PK-like)"/>
    <property type="match status" value="1"/>
</dbReference>